<proteinExistence type="predicted"/>
<name>A0A839TU49_9BACL</name>
<evidence type="ECO:0000313" key="2">
    <source>
        <dbReference type="Proteomes" id="UP000517523"/>
    </source>
</evidence>
<organism evidence="1 2">
    <name type="scientific">Paenibacillus rhizosphaerae</name>
    <dbReference type="NCBI Taxonomy" id="297318"/>
    <lineage>
        <taxon>Bacteria</taxon>
        <taxon>Bacillati</taxon>
        <taxon>Bacillota</taxon>
        <taxon>Bacilli</taxon>
        <taxon>Bacillales</taxon>
        <taxon>Paenibacillaceae</taxon>
        <taxon>Paenibacillus</taxon>
    </lineage>
</organism>
<dbReference type="Proteomes" id="UP000517523">
    <property type="component" value="Unassembled WGS sequence"/>
</dbReference>
<sequence>MTNKKTRNVIPLMKYIEQRQQTGEIINKDPAVIVGMMRAAMLIEVHKQEFEENLYTEIEDMMFHAVASALTNLPVSIKE</sequence>
<evidence type="ECO:0000313" key="1">
    <source>
        <dbReference type="EMBL" id="MBB3130356.1"/>
    </source>
</evidence>
<gene>
    <name evidence="1" type="ORF">FHS19_005061</name>
</gene>
<reference evidence="1 2" key="1">
    <citation type="submission" date="2020-08" db="EMBL/GenBank/DDBJ databases">
        <title>Genomic Encyclopedia of Type Strains, Phase III (KMG-III): the genomes of soil and plant-associated and newly described type strains.</title>
        <authorList>
            <person name="Whitman W."/>
        </authorList>
    </citation>
    <scope>NUCLEOTIDE SEQUENCE [LARGE SCALE GENOMIC DNA]</scope>
    <source>
        <strain evidence="1 2">CECT 5831</strain>
    </source>
</reference>
<protein>
    <submittedName>
        <fullName evidence="1">Uncharacterized protein</fullName>
    </submittedName>
</protein>
<comment type="caution">
    <text evidence="1">The sequence shown here is derived from an EMBL/GenBank/DDBJ whole genome shotgun (WGS) entry which is preliminary data.</text>
</comment>
<dbReference type="RefSeq" id="WP_183584453.1">
    <property type="nucleotide sequence ID" value="NZ_JACHXJ010000004.1"/>
</dbReference>
<dbReference type="EMBL" id="JACHXJ010000004">
    <property type="protein sequence ID" value="MBB3130356.1"/>
    <property type="molecule type" value="Genomic_DNA"/>
</dbReference>
<dbReference type="AlphaFoldDB" id="A0A839TU49"/>
<accession>A0A839TU49</accession>